<feature type="compositionally biased region" description="Low complexity" evidence="2">
    <location>
        <begin position="120"/>
        <end position="144"/>
    </location>
</feature>
<dbReference type="STRING" id="269621.A0A238FSJ1"/>
<dbReference type="OrthoDB" id="3247158at2759"/>
<dbReference type="InterPro" id="IPR036063">
    <property type="entry name" value="Smr_dom_sf"/>
</dbReference>
<feature type="compositionally biased region" description="Low complexity" evidence="2">
    <location>
        <begin position="229"/>
        <end position="245"/>
    </location>
</feature>
<keyword evidence="1" id="KW-0863">Zinc-finger</keyword>
<feature type="region of interest" description="Disordered" evidence="2">
    <location>
        <begin position="759"/>
        <end position="778"/>
    </location>
</feature>
<reference evidence="5" key="1">
    <citation type="submission" date="2016-09" db="EMBL/GenBank/DDBJ databases">
        <authorList>
            <person name="Jeantristanb JTB J.-T."/>
            <person name="Ricardo R."/>
        </authorList>
    </citation>
    <scope>NUCLEOTIDE SEQUENCE [LARGE SCALE GENOMIC DNA]</scope>
</reference>
<protein>
    <submittedName>
        <fullName evidence="4">BQ2448_7952 protein</fullName>
    </submittedName>
</protein>
<gene>
    <name evidence="4" type="ORF">BQ2448_7952</name>
</gene>
<dbReference type="AlphaFoldDB" id="A0A238FSJ1"/>
<dbReference type="PANTHER" id="PTHR46651">
    <property type="entry name" value="POLYADENYLATE-BINDING PROTEIN-INTERACTING PROTEIN 7"/>
    <property type="match status" value="1"/>
</dbReference>
<dbReference type="GO" id="GO:0008270">
    <property type="term" value="F:zinc ion binding"/>
    <property type="evidence" value="ECO:0007669"/>
    <property type="project" value="UniProtKB-KW"/>
</dbReference>
<dbReference type="PANTHER" id="PTHR46651:SF1">
    <property type="entry name" value="SMALL MUTS RELATED FAMILY PROTEIN"/>
    <property type="match status" value="1"/>
</dbReference>
<dbReference type="InterPro" id="IPR000571">
    <property type="entry name" value="Znf_CCCH"/>
</dbReference>
<keyword evidence="5" id="KW-1185">Reference proteome</keyword>
<feature type="compositionally biased region" description="Gly residues" evidence="2">
    <location>
        <begin position="443"/>
        <end position="463"/>
    </location>
</feature>
<evidence type="ECO:0000313" key="4">
    <source>
        <dbReference type="EMBL" id="SCV74923.1"/>
    </source>
</evidence>
<evidence type="ECO:0000256" key="1">
    <source>
        <dbReference type="PROSITE-ProRule" id="PRU00723"/>
    </source>
</evidence>
<feature type="region of interest" description="Disordered" evidence="2">
    <location>
        <begin position="663"/>
        <end position="688"/>
    </location>
</feature>
<feature type="zinc finger region" description="C3H1-type" evidence="1">
    <location>
        <begin position="715"/>
        <end position="743"/>
    </location>
</feature>
<name>A0A238FSJ1_9BASI</name>
<dbReference type="EMBL" id="FMSP01000024">
    <property type="protein sequence ID" value="SCV74923.1"/>
    <property type="molecule type" value="Genomic_DNA"/>
</dbReference>
<keyword evidence="1" id="KW-0862">Zinc</keyword>
<feature type="compositionally biased region" description="Polar residues" evidence="2">
    <location>
        <begin position="388"/>
        <end position="401"/>
    </location>
</feature>
<feature type="compositionally biased region" description="Pro residues" evidence="2">
    <location>
        <begin position="825"/>
        <end position="834"/>
    </location>
</feature>
<feature type="domain" description="C3H1-type" evidence="3">
    <location>
        <begin position="715"/>
        <end position="743"/>
    </location>
</feature>
<dbReference type="InterPro" id="IPR013899">
    <property type="entry name" value="DUF1771"/>
</dbReference>
<dbReference type="Proteomes" id="UP000198372">
    <property type="component" value="Unassembled WGS sequence"/>
</dbReference>
<feature type="compositionally biased region" description="Polar residues" evidence="2">
    <location>
        <begin position="290"/>
        <end position="308"/>
    </location>
</feature>
<dbReference type="Gene3D" id="3.30.1370.110">
    <property type="match status" value="1"/>
</dbReference>
<feature type="region of interest" description="Disordered" evidence="2">
    <location>
        <begin position="379"/>
        <end position="520"/>
    </location>
</feature>
<feature type="region of interest" description="Disordered" evidence="2">
    <location>
        <begin position="78"/>
        <end position="155"/>
    </location>
</feature>
<dbReference type="Pfam" id="PF08590">
    <property type="entry name" value="DUF1771"/>
    <property type="match status" value="1"/>
</dbReference>
<accession>A0A238FSJ1</accession>
<feature type="domain" description="C3H1-type" evidence="3">
    <location>
        <begin position="691"/>
        <end position="714"/>
    </location>
</feature>
<evidence type="ECO:0000256" key="2">
    <source>
        <dbReference type="SAM" id="MobiDB-lite"/>
    </source>
</evidence>
<dbReference type="SMART" id="SM00356">
    <property type="entry name" value="ZnF_C3H1"/>
    <property type="match status" value="2"/>
</dbReference>
<feature type="compositionally biased region" description="Basic and acidic residues" evidence="2">
    <location>
        <begin position="759"/>
        <end position="773"/>
    </location>
</feature>
<dbReference type="SMART" id="SM01162">
    <property type="entry name" value="DUF1771"/>
    <property type="match status" value="1"/>
</dbReference>
<evidence type="ECO:0000313" key="5">
    <source>
        <dbReference type="Proteomes" id="UP000198372"/>
    </source>
</evidence>
<feature type="zinc finger region" description="C3H1-type" evidence="1">
    <location>
        <begin position="691"/>
        <end position="714"/>
    </location>
</feature>
<sequence>MSTPDTTSTNSYTHTRALLSYLFSTYSTSNSNKHGPASTSSPPLASSSSSAPTFLSLTSSSTQQLELSVRRLALAQSRAHSQANSASSNSNSEASNASATEEDDDEDDPQRDSQDDEPSTNDATAAAATTTATATNTTEVGNTTPSGRNDVDLIDDQDNRVRSVIRLLGNDSIDEDDKPEEIKRLLVSSLVAPTDLQALPNLDPIILSLLHRYREDVNPSGNPLPPLPNHGSTTPSSRPSVSRSSSFRRNLPSGSLGVASSWGPSNPTAASMALSSSVSSTSSRSAPTSPFQTTSPNLGNSARQTPSHSPWPSPRPMPLSLAMSANAPEFKFSAGATEFRPGGATSSFNLPGASSPLIPGTPDRAQLAQANWALANSPLGTPKLGTAPPSNGEGSNVSSPSYFPRNLPPQTLHSKLAKAGPLPWQQDGDDDENPEEPKIYDGPPGGLGQHYSPGSGGAGGYAGGPMWDRQVMGEGQRRFASGPPTIVPRGQSPAWDPQHQGRSAQGGWDFIDGDGFADPSTPILEDGSGMFLPDMMSPGKASSIEFANSLAGASGLGGMGAYSMTPFDHLYSIFASSNVSPELVEDVLAQTGYDVDQAMEYLIENPQLMNGAGGEGKGAGLLPGVEVAPMNEVRTTVAASGSRPVIMSRDSYDAYFGGKGGSFGGPQQQRWPGQQGGMRGPDPSMQDGGRGVGGRVCRYYLAGNCLRSDCKFSHDVGKAVCKFWLRGHCLKDDGRCDFLHSIPPIMRADFEARARRRDQGGFDESEHMARDDGPDFDFPTLGEIQKNRRGMPGIIGGRATVVLDPARTRFSGAVKMGPKYLPSAMGPPPRPPGLMMPSGMQSRDNLPRPRPSARIPLRPPALLPTLPTGPALAALYLRYRSSFLELGANRNKCLARASECFKKGDGAGARKFSREAQDWSRQVSIEGRDAAARILTERKRLLKEAVLEGGTRGSTEDAADRRVRGREMGGAICLGVVAQLSVPRHNSGGDIHDLRSEERTEVALDLHGLHTDEAISFLGDSLLALERERFQGIAFYVIGQARHSGKSAGDAREAEGRLRLEQACCEFLSDQGWAWQIFSGVLAVDALR</sequence>
<keyword evidence="1" id="KW-0479">Metal-binding</keyword>
<feature type="region of interest" description="Disordered" evidence="2">
    <location>
        <begin position="343"/>
        <end position="363"/>
    </location>
</feature>
<evidence type="ECO:0000259" key="3">
    <source>
        <dbReference type="PROSITE" id="PS50103"/>
    </source>
</evidence>
<dbReference type="PROSITE" id="PS50103">
    <property type="entry name" value="ZF_C3H1"/>
    <property type="match status" value="2"/>
</dbReference>
<feature type="region of interest" description="Disordered" evidence="2">
    <location>
        <begin position="26"/>
        <end position="62"/>
    </location>
</feature>
<feature type="region of interest" description="Disordered" evidence="2">
    <location>
        <begin position="219"/>
        <end position="320"/>
    </location>
</feature>
<organism evidence="4 5">
    <name type="scientific">Microbotryum intermedium</name>
    <dbReference type="NCBI Taxonomy" id="269621"/>
    <lineage>
        <taxon>Eukaryota</taxon>
        <taxon>Fungi</taxon>
        <taxon>Dikarya</taxon>
        <taxon>Basidiomycota</taxon>
        <taxon>Pucciniomycotina</taxon>
        <taxon>Microbotryomycetes</taxon>
        <taxon>Microbotryales</taxon>
        <taxon>Microbotryaceae</taxon>
        <taxon>Microbotryum</taxon>
    </lineage>
</organism>
<feature type="compositionally biased region" description="Acidic residues" evidence="2">
    <location>
        <begin position="100"/>
        <end position="119"/>
    </location>
</feature>
<proteinExistence type="predicted"/>
<feature type="compositionally biased region" description="Low complexity" evidence="2">
    <location>
        <begin position="78"/>
        <end position="99"/>
    </location>
</feature>
<feature type="region of interest" description="Disordered" evidence="2">
    <location>
        <begin position="821"/>
        <end position="850"/>
    </location>
</feature>
<dbReference type="Gene3D" id="3.30.1370.210">
    <property type="match status" value="1"/>
</dbReference>
<dbReference type="CDD" id="cd14279">
    <property type="entry name" value="CUE"/>
    <property type="match status" value="1"/>
</dbReference>
<feature type="compositionally biased region" description="Low complexity" evidence="2">
    <location>
        <begin position="268"/>
        <end position="289"/>
    </location>
</feature>
<dbReference type="InterPro" id="IPR053242">
    <property type="entry name" value="PAM2-like_domain"/>
</dbReference>